<accession>A0A2S0MM70</accession>
<evidence type="ECO:0000256" key="6">
    <source>
        <dbReference type="ARBA" id="ARBA00022989"/>
    </source>
</evidence>
<proteinExistence type="inferred from homology"/>
<feature type="domain" description="Cation efflux protein cytoplasmic" evidence="10">
    <location>
        <begin position="220"/>
        <end position="292"/>
    </location>
</feature>
<evidence type="ECO:0000259" key="10">
    <source>
        <dbReference type="Pfam" id="PF16916"/>
    </source>
</evidence>
<dbReference type="InterPro" id="IPR036837">
    <property type="entry name" value="Cation_efflux_CTD_sf"/>
</dbReference>
<comment type="subcellular location">
    <subcellularLocation>
        <location evidence="1">Membrane</location>
        <topology evidence="1">Multi-pass membrane protein</topology>
    </subcellularLocation>
</comment>
<feature type="transmembrane region" description="Helical" evidence="8">
    <location>
        <begin position="90"/>
        <end position="112"/>
    </location>
</feature>
<keyword evidence="4" id="KW-1003">Cell membrane</keyword>
<gene>
    <name evidence="11" type="ORF">C6Y53_04210</name>
</gene>
<feature type="transmembrane region" description="Helical" evidence="8">
    <location>
        <begin position="124"/>
        <end position="147"/>
    </location>
</feature>
<dbReference type="InterPro" id="IPR027470">
    <property type="entry name" value="Cation_efflux_CTD"/>
</dbReference>
<dbReference type="Proteomes" id="UP000237655">
    <property type="component" value="Chromosome"/>
</dbReference>
<keyword evidence="12" id="KW-1185">Reference proteome</keyword>
<dbReference type="Pfam" id="PF01545">
    <property type="entry name" value="Cation_efflux"/>
    <property type="match status" value="1"/>
</dbReference>
<evidence type="ECO:0000256" key="4">
    <source>
        <dbReference type="ARBA" id="ARBA00022475"/>
    </source>
</evidence>
<dbReference type="GO" id="GO:0006882">
    <property type="term" value="P:intracellular zinc ion homeostasis"/>
    <property type="evidence" value="ECO:0007669"/>
    <property type="project" value="TreeGrafter"/>
</dbReference>
<dbReference type="RefSeq" id="WP_106471294.1">
    <property type="nucleotide sequence ID" value="NZ_CP027665.1"/>
</dbReference>
<dbReference type="InterPro" id="IPR002524">
    <property type="entry name" value="Cation_efflux"/>
</dbReference>
<evidence type="ECO:0000256" key="3">
    <source>
        <dbReference type="ARBA" id="ARBA00022448"/>
    </source>
</evidence>
<reference evidence="12" key="1">
    <citation type="submission" date="2018-03" db="EMBL/GenBank/DDBJ databases">
        <title>Genomic analysis of the strain SH-1 isolated from shrimp intestine.</title>
        <authorList>
            <person name="Kim Y.-S."/>
            <person name="Kim S.-E."/>
            <person name="Kim K.-H."/>
        </authorList>
    </citation>
    <scope>NUCLEOTIDE SEQUENCE [LARGE SCALE GENOMIC DNA]</scope>
    <source>
        <strain evidence="12">SH-1</strain>
    </source>
</reference>
<keyword evidence="7 8" id="KW-0472">Membrane</keyword>
<organism evidence="11 12">
    <name type="scientific">Pukyongiella litopenaei</name>
    <dbReference type="NCBI Taxonomy" id="2605946"/>
    <lineage>
        <taxon>Bacteria</taxon>
        <taxon>Pseudomonadati</taxon>
        <taxon>Pseudomonadota</taxon>
        <taxon>Alphaproteobacteria</taxon>
        <taxon>Rhodobacterales</taxon>
        <taxon>Paracoccaceae</taxon>
        <taxon>Pukyongiella</taxon>
    </lineage>
</organism>
<dbReference type="InterPro" id="IPR050291">
    <property type="entry name" value="CDF_Transporter"/>
</dbReference>
<dbReference type="KEGG" id="thas:C6Y53_04210"/>
<dbReference type="EMBL" id="CP027665">
    <property type="protein sequence ID" value="AVO36980.1"/>
    <property type="molecule type" value="Genomic_DNA"/>
</dbReference>
<dbReference type="GO" id="GO:0005886">
    <property type="term" value="C:plasma membrane"/>
    <property type="evidence" value="ECO:0007669"/>
    <property type="project" value="TreeGrafter"/>
</dbReference>
<dbReference type="SUPFAM" id="SSF160240">
    <property type="entry name" value="Cation efflux protein cytoplasmic domain-like"/>
    <property type="match status" value="1"/>
</dbReference>
<dbReference type="InterPro" id="IPR027469">
    <property type="entry name" value="Cation_efflux_TMD_sf"/>
</dbReference>
<dbReference type="Gene3D" id="1.20.1510.10">
    <property type="entry name" value="Cation efflux protein transmembrane domain"/>
    <property type="match status" value="1"/>
</dbReference>
<evidence type="ECO:0000313" key="11">
    <source>
        <dbReference type="EMBL" id="AVO36980.1"/>
    </source>
</evidence>
<dbReference type="AlphaFoldDB" id="A0A2S0MM70"/>
<comment type="similarity">
    <text evidence="2">Belongs to the cation diffusion facilitator (CDF) transporter (TC 2.A.4) family.</text>
</comment>
<name>A0A2S0MM70_9RHOB</name>
<feature type="transmembrane region" description="Helical" evidence="8">
    <location>
        <begin position="184"/>
        <end position="207"/>
    </location>
</feature>
<feature type="transmembrane region" description="Helical" evidence="8">
    <location>
        <begin position="159"/>
        <end position="178"/>
    </location>
</feature>
<dbReference type="Pfam" id="PF16916">
    <property type="entry name" value="ZT_dimer"/>
    <property type="match status" value="1"/>
</dbReference>
<dbReference type="SUPFAM" id="SSF161111">
    <property type="entry name" value="Cation efflux protein transmembrane domain-like"/>
    <property type="match status" value="1"/>
</dbReference>
<dbReference type="GO" id="GO:0015086">
    <property type="term" value="F:cadmium ion transmembrane transporter activity"/>
    <property type="evidence" value="ECO:0007669"/>
    <property type="project" value="TreeGrafter"/>
</dbReference>
<evidence type="ECO:0000256" key="7">
    <source>
        <dbReference type="ARBA" id="ARBA00023136"/>
    </source>
</evidence>
<feature type="domain" description="Cation efflux protein transmembrane" evidence="9">
    <location>
        <begin position="21"/>
        <end position="215"/>
    </location>
</feature>
<feature type="transmembrane region" description="Helical" evidence="8">
    <location>
        <begin position="53"/>
        <end position="70"/>
    </location>
</feature>
<dbReference type="Gene3D" id="3.30.70.1350">
    <property type="entry name" value="Cation efflux protein, cytoplasmic domain"/>
    <property type="match status" value="1"/>
</dbReference>
<dbReference type="PANTHER" id="PTHR43840:SF41">
    <property type="entry name" value="CATION-EFFLUX PUMP FIEF"/>
    <property type="match status" value="1"/>
</dbReference>
<dbReference type="NCBIfam" id="TIGR01297">
    <property type="entry name" value="CDF"/>
    <property type="match status" value="1"/>
</dbReference>
<keyword evidence="3" id="KW-0813">Transport</keyword>
<keyword evidence="6 8" id="KW-1133">Transmembrane helix</keyword>
<feature type="transmembrane region" description="Helical" evidence="8">
    <location>
        <begin position="21"/>
        <end position="47"/>
    </location>
</feature>
<evidence type="ECO:0000256" key="5">
    <source>
        <dbReference type="ARBA" id="ARBA00022692"/>
    </source>
</evidence>
<dbReference type="GO" id="GO:0015341">
    <property type="term" value="F:zinc efflux antiporter activity"/>
    <property type="evidence" value="ECO:0007669"/>
    <property type="project" value="TreeGrafter"/>
</dbReference>
<evidence type="ECO:0000313" key="12">
    <source>
        <dbReference type="Proteomes" id="UP000237655"/>
    </source>
</evidence>
<dbReference type="PANTHER" id="PTHR43840">
    <property type="entry name" value="MITOCHONDRIAL METAL TRANSPORTER 1-RELATED"/>
    <property type="match status" value="1"/>
</dbReference>
<keyword evidence="5 8" id="KW-0812">Transmembrane</keyword>
<evidence type="ECO:0000256" key="1">
    <source>
        <dbReference type="ARBA" id="ARBA00004141"/>
    </source>
</evidence>
<evidence type="ECO:0000259" key="9">
    <source>
        <dbReference type="Pfam" id="PF01545"/>
    </source>
</evidence>
<sequence length="304" mass="31834">MREAAVDQAERRRLDRKAGMASVGVAGLLVLAKLSAFAATGSLAIAASAADSAMDLLVSLTALVAILYAARPPDADHAFGHSSAEDLAALGQAVVILASGAAIGVAAVQRLTGGPPPPLRAETLGLAVMGLSVALTLALVLFQRWVARRTDNRIVAADSLHYLGDLIPNIGAIVSLIAARHFGIYVIDTLVAVFAAVLISAGALRIGKRAVDALMDRKAPDAVEAAIARLARDHPGVRDFHDLRTRMAGSRIFVVLHVELDGAQPLLEAHDIGADLRRRILATYPNADVTIHKDVWDPGPRPAP</sequence>
<dbReference type="InterPro" id="IPR058533">
    <property type="entry name" value="Cation_efflux_TM"/>
</dbReference>
<evidence type="ECO:0000256" key="2">
    <source>
        <dbReference type="ARBA" id="ARBA00008114"/>
    </source>
</evidence>
<evidence type="ECO:0000256" key="8">
    <source>
        <dbReference type="SAM" id="Phobius"/>
    </source>
</evidence>
<protein>
    <submittedName>
        <fullName evidence="11">Cation diffusion facilitator family transporter</fullName>
    </submittedName>
</protein>
<dbReference type="GO" id="GO:0015093">
    <property type="term" value="F:ferrous iron transmembrane transporter activity"/>
    <property type="evidence" value="ECO:0007669"/>
    <property type="project" value="TreeGrafter"/>
</dbReference>